<feature type="transmembrane region" description="Helical" evidence="1">
    <location>
        <begin position="233"/>
        <end position="257"/>
    </location>
</feature>
<feature type="transmembrane region" description="Helical" evidence="1">
    <location>
        <begin position="135"/>
        <end position="155"/>
    </location>
</feature>
<dbReference type="Pfam" id="PF16933">
    <property type="entry name" value="PelG"/>
    <property type="match status" value="1"/>
</dbReference>
<feature type="transmembrane region" description="Helical" evidence="1">
    <location>
        <begin position="277"/>
        <end position="295"/>
    </location>
</feature>
<feature type="transmembrane region" description="Helical" evidence="1">
    <location>
        <begin position="371"/>
        <end position="391"/>
    </location>
</feature>
<dbReference type="InterPro" id="IPR013783">
    <property type="entry name" value="Ig-like_fold"/>
</dbReference>
<feature type="transmembrane region" description="Helical" evidence="1">
    <location>
        <begin position="398"/>
        <end position="417"/>
    </location>
</feature>
<evidence type="ECO:0000256" key="1">
    <source>
        <dbReference type="SAM" id="Phobius"/>
    </source>
</evidence>
<dbReference type="EMBL" id="BMGR01000002">
    <property type="protein sequence ID" value="GGF92552.1"/>
    <property type="molecule type" value="Genomic_DNA"/>
</dbReference>
<organism evidence="2 3">
    <name type="scientific">Paenibacillus abyssi</name>
    <dbReference type="NCBI Taxonomy" id="1340531"/>
    <lineage>
        <taxon>Bacteria</taxon>
        <taxon>Bacillati</taxon>
        <taxon>Bacillota</taxon>
        <taxon>Bacilli</taxon>
        <taxon>Bacillales</taxon>
        <taxon>Paenibacillaceae</taxon>
        <taxon>Paenibacillus</taxon>
    </lineage>
</organism>
<keyword evidence="3" id="KW-1185">Reference proteome</keyword>
<dbReference type="Pfam" id="PF08757">
    <property type="entry name" value="CotH"/>
    <property type="match status" value="1"/>
</dbReference>
<dbReference type="InterPro" id="IPR014867">
    <property type="entry name" value="Spore_coat_CotH_CotH2/3/7"/>
</dbReference>
<proteinExistence type="predicted"/>
<dbReference type="InterPro" id="IPR031617">
    <property type="entry name" value="PelG"/>
</dbReference>
<dbReference type="PANTHER" id="PTHR40050:SF1">
    <property type="entry name" value="INNER SPORE COAT PROTEIN H"/>
    <property type="match status" value="1"/>
</dbReference>
<dbReference type="Gene3D" id="2.60.40.10">
    <property type="entry name" value="Immunoglobulins"/>
    <property type="match status" value="1"/>
</dbReference>
<evidence type="ECO:0000313" key="3">
    <source>
        <dbReference type="Proteomes" id="UP000644756"/>
    </source>
</evidence>
<comment type="caution">
    <text evidence="2">The sequence shown here is derived from an EMBL/GenBank/DDBJ whole genome shotgun (WGS) entry which is preliminary data.</text>
</comment>
<reference evidence="2" key="2">
    <citation type="submission" date="2020-09" db="EMBL/GenBank/DDBJ databases">
        <authorList>
            <person name="Sun Q."/>
            <person name="Zhou Y."/>
        </authorList>
    </citation>
    <scope>NUCLEOTIDE SEQUENCE</scope>
    <source>
        <strain evidence="2">CGMCC 1.12987</strain>
    </source>
</reference>
<feature type="transmembrane region" description="Helical" evidence="1">
    <location>
        <begin position="423"/>
        <end position="443"/>
    </location>
</feature>
<evidence type="ECO:0008006" key="4">
    <source>
        <dbReference type="Google" id="ProtNLM"/>
    </source>
</evidence>
<name>A0A917CP41_9BACL</name>
<protein>
    <recommendedName>
        <fullName evidence="4">Spore coat protein</fullName>
    </recommendedName>
</protein>
<feature type="transmembrane region" description="Helical" evidence="1">
    <location>
        <begin position="336"/>
        <end position="359"/>
    </location>
</feature>
<reference evidence="2" key="1">
    <citation type="journal article" date="2014" name="Int. J. Syst. Evol. Microbiol.">
        <title>Complete genome sequence of Corynebacterium casei LMG S-19264T (=DSM 44701T), isolated from a smear-ripened cheese.</title>
        <authorList>
            <consortium name="US DOE Joint Genome Institute (JGI-PGF)"/>
            <person name="Walter F."/>
            <person name="Albersmeier A."/>
            <person name="Kalinowski J."/>
            <person name="Ruckert C."/>
        </authorList>
    </citation>
    <scope>NUCLEOTIDE SEQUENCE</scope>
    <source>
        <strain evidence="2">CGMCC 1.12987</strain>
    </source>
</reference>
<feature type="transmembrane region" description="Helical" evidence="1">
    <location>
        <begin position="162"/>
        <end position="181"/>
    </location>
</feature>
<feature type="transmembrane region" description="Helical" evidence="1">
    <location>
        <begin position="61"/>
        <end position="84"/>
    </location>
</feature>
<dbReference type="AlphaFoldDB" id="A0A917CP41"/>
<evidence type="ECO:0000313" key="2">
    <source>
        <dbReference type="EMBL" id="GGF92552.1"/>
    </source>
</evidence>
<keyword evidence="1" id="KW-0472">Membrane</keyword>
<dbReference type="PANTHER" id="PTHR40050">
    <property type="entry name" value="INNER SPORE COAT PROTEIN H"/>
    <property type="match status" value="1"/>
</dbReference>
<feature type="transmembrane region" description="Helical" evidence="1">
    <location>
        <begin position="470"/>
        <end position="486"/>
    </location>
</feature>
<keyword evidence="1" id="KW-1133">Transmembrane helix</keyword>
<feature type="transmembrane region" description="Helical" evidence="1">
    <location>
        <begin position="104"/>
        <end position="123"/>
    </location>
</feature>
<sequence length="1038" mass="119373">MAGVGFELRKLFRDQGLISQAKAYAYSSITTIGPMVLCMVLIVAMQWMMSAAGSSFLERELFLATAVYSFIFSVLLTGGLSMVLTRFIADMMFLKKYEHLLSSYYGALSVCLPMGLLVAWLFLRGVSAGLGYKLSAYLFFAELIIIWIQAVYLSALKDYMRIVRHFTIGITITFTCAWGLLHYSPLQGTTAVLVAMNIGFFFILVMSGRHFEQMFPPKDSRLYFQFFAYFRKYPALFFIGTFFYAGVYIHSFIYWFGPLDFIVADRYAISPFYDLPVFYAYLTVIPTLVTFVVSVETSFYEKFRDYYAHILNNGTLQDVMNAKQNMQRTLMQEISFIMELQLLFSLISLAIGIKALPAIGFTPTQLDTFNILVLGYYLFIIQFVVLLLMLYFDDRKGVILISGLFVGLNAGLTLWTMNAGYHGLGIFIAGFITLACALGRLLYYVRNIDYYTFCAQPITLQPKRRFWRRWLPKSASVLAVFMLLTACQAEENAPLEMVRPEEQIGTEADPSSEVKLVEDKRLYERDTNDSLITLYVTVLPDKNDSNERVTWYSLNRITERSNSDELRAIVQEGVPDGSGPADGQFGYGTTSPNAKIGLRGNTSRYAAQKSYKIRLDDQAGLWRDQQVLNLNKHPYDFSRIRNKISFDLFKNMSDMTSLRTQFVHLYVRDLSEGGNDAAPFEDYGLYTHVEQPNKMFLRTHWLDPNGQMYKAAQFEFLRYPDELKLQSDPDYDKAAFETVLEIDGREDHEKLLRMLDDVNDETISFDEVFKRHFDLDNYLTWLASNILMDNMDTNSQNFILYSPLNAEKWFFLPWDYDGGWGFYDDVPFIDRGTAPWQYGVSNYWGVTLHKRFLRNPDNVELLGNKIVELAEQLNEERIRGMVDSYRAVITPFLNRAPDINFLTEPVAQLDEELDSFASIPAARKASFFEQLEKPMPIYLGVPSAASGRLQFQWDLSYDFQKDDLYYDWAIASDPAFLNILQSAEGLTGTTYDIDPLPPGDYFWRILIRDSKGNEQIPFDSYEDESGDHYHGVSRFKVE</sequence>
<dbReference type="RefSeq" id="WP_188529132.1">
    <property type="nucleotide sequence ID" value="NZ_BMGR01000002.1"/>
</dbReference>
<feature type="transmembrane region" description="Helical" evidence="1">
    <location>
        <begin position="23"/>
        <end position="49"/>
    </location>
</feature>
<keyword evidence="1" id="KW-0812">Transmembrane</keyword>
<dbReference type="Proteomes" id="UP000644756">
    <property type="component" value="Unassembled WGS sequence"/>
</dbReference>
<feature type="transmembrane region" description="Helical" evidence="1">
    <location>
        <begin position="193"/>
        <end position="212"/>
    </location>
</feature>
<accession>A0A917CP41</accession>
<gene>
    <name evidence="2" type="ORF">GCM10010916_07440</name>
</gene>